<organism evidence="1 2">
    <name type="scientific">Erythranthe guttata</name>
    <name type="common">Yellow monkey flower</name>
    <name type="synonym">Mimulus guttatus</name>
    <dbReference type="NCBI Taxonomy" id="4155"/>
    <lineage>
        <taxon>Eukaryota</taxon>
        <taxon>Viridiplantae</taxon>
        <taxon>Streptophyta</taxon>
        <taxon>Embryophyta</taxon>
        <taxon>Tracheophyta</taxon>
        <taxon>Spermatophyta</taxon>
        <taxon>Magnoliopsida</taxon>
        <taxon>eudicotyledons</taxon>
        <taxon>Gunneridae</taxon>
        <taxon>Pentapetalae</taxon>
        <taxon>asterids</taxon>
        <taxon>lamiids</taxon>
        <taxon>Lamiales</taxon>
        <taxon>Phrymaceae</taxon>
        <taxon>Erythranthe</taxon>
    </lineage>
</organism>
<evidence type="ECO:0000313" key="2">
    <source>
        <dbReference type="Proteomes" id="UP000030748"/>
    </source>
</evidence>
<dbReference type="Proteomes" id="UP000030748">
    <property type="component" value="Unassembled WGS sequence"/>
</dbReference>
<sequence length="461" mass="52429">MNDAAFPTLQHPLAILIDRKVLVVVLLHLTPHVLENIPIERHLLEARPRAPDPPLLVSLGPVDPLGPLTRYNVHHVLPQHLLFEPHPILILPRDRRVEHVEQRRVLVEGFPESRREEGRVVGPVDHAVYEQVGVDFLYQFENGVPRAIDHHRLVGHVVEPVEGIHDQQLVPLDLEILNFDCVPLLRDCIVLERDFKPLAVLCEPAARISDTGGRTEPWLGEIDPCDPELGGPVGPLGQCVDQAGPLEPVQNPKIDNVERRRPIGEFLDRFVGVQIRHLPERASRDVRLVRLQNLRRRYSARVERPSGAGQAGLEGSGEIVREPFRSVAVRRRMPLYLRQKFRRRSGFVAGDGLRALRQEGSMVDRFLGRNPFLLIPSTQLFHRRLLILRLELQDGTEQHLVVHLQRLTLVAKFVVGQLFVTPPIVPRQSIGIFSIAVFLHSRITTTIRWCFVVVVRVEDIE</sequence>
<dbReference type="EMBL" id="KI632313">
    <property type="protein sequence ID" value="EYU18991.1"/>
    <property type="molecule type" value="Genomic_DNA"/>
</dbReference>
<evidence type="ECO:0000313" key="1">
    <source>
        <dbReference type="EMBL" id="EYU18991.1"/>
    </source>
</evidence>
<reference evidence="1 2" key="1">
    <citation type="journal article" date="2013" name="Proc. Natl. Acad. Sci. U.S.A.">
        <title>Fine-scale variation in meiotic recombination in Mimulus inferred from population shotgun sequencing.</title>
        <authorList>
            <person name="Hellsten U."/>
            <person name="Wright K.M."/>
            <person name="Jenkins J."/>
            <person name="Shu S."/>
            <person name="Yuan Y."/>
            <person name="Wessler S.R."/>
            <person name="Schmutz J."/>
            <person name="Willis J.H."/>
            <person name="Rokhsar D.S."/>
        </authorList>
    </citation>
    <scope>NUCLEOTIDE SEQUENCE [LARGE SCALE GENOMIC DNA]</scope>
    <source>
        <strain evidence="2">cv. DUN x IM62</strain>
    </source>
</reference>
<gene>
    <name evidence="1" type="ORF">MIMGU_mgv1a006015mg</name>
</gene>
<keyword evidence="2" id="KW-1185">Reference proteome</keyword>
<proteinExistence type="predicted"/>
<protein>
    <submittedName>
        <fullName evidence="1">Uncharacterized protein</fullName>
    </submittedName>
</protein>
<dbReference type="AlphaFoldDB" id="A0A022PT73"/>
<accession>A0A022PT73</accession>
<name>A0A022PT73_ERYGU</name>